<dbReference type="Proteomes" id="UP001143192">
    <property type="component" value="Unassembled WGS sequence"/>
</dbReference>
<feature type="domain" description="CD-NTase-associated protein 12/Pycsar effector protein TIR" evidence="1">
    <location>
        <begin position="7"/>
        <end position="123"/>
    </location>
</feature>
<dbReference type="Pfam" id="PF10137">
    <property type="entry name" value="CAP12-PCTIR_TIR"/>
    <property type="match status" value="1"/>
</dbReference>
<keyword evidence="3" id="KW-1185">Reference proteome</keyword>
<name>A0A9X2SUM5_9BACE</name>
<dbReference type="GO" id="GO:0050135">
    <property type="term" value="F:NADP+ nucleosidase activity"/>
    <property type="evidence" value="ECO:0007669"/>
    <property type="project" value="InterPro"/>
</dbReference>
<evidence type="ECO:0000313" key="3">
    <source>
        <dbReference type="Proteomes" id="UP001143192"/>
    </source>
</evidence>
<organism evidence="2 3">
    <name type="scientific">Bacteroides muris</name>
    <name type="common">ex Fokt et al. 2023</name>
    <dbReference type="NCBI Taxonomy" id="2937417"/>
    <lineage>
        <taxon>Bacteria</taxon>
        <taxon>Pseudomonadati</taxon>
        <taxon>Bacteroidota</taxon>
        <taxon>Bacteroidia</taxon>
        <taxon>Bacteroidales</taxon>
        <taxon>Bacteroidaceae</taxon>
        <taxon>Bacteroides</taxon>
    </lineage>
</organism>
<evidence type="ECO:0000259" key="1">
    <source>
        <dbReference type="Pfam" id="PF10137"/>
    </source>
</evidence>
<reference evidence="2" key="1">
    <citation type="journal article" date="2022" name="Arch. Microbiol.">
        <title>Bacteroides muris sp. nov. isolated from the cecum of wild-derived house mice.</title>
        <authorList>
            <person name="Fokt H."/>
            <person name="Unni R."/>
            <person name="Repnik U."/>
            <person name="Schmitz R.A."/>
            <person name="Bramkamp M."/>
            <person name="Baines J.F."/>
            <person name="Unterweger D."/>
        </authorList>
    </citation>
    <scope>NUCLEOTIDE SEQUENCE</scope>
    <source>
        <strain evidence="2">KH365_2</strain>
    </source>
</reference>
<proteinExistence type="predicted"/>
<dbReference type="InterPro" id="IPR019302">
    <property type="entry name" value="CAP12/PCTIR_TIR_dom"/>
</dbReference>
<evidence type="ECO:0000313" key="2">
    <source>
        <dbReference type="EMBL" id="MCR6506208.1"/>
    </source>
</evidence>
<comment type="caution">
    <text evidence="2">The sequence shown here is derived from an EMBL/GenBank/DDBJ whole genome shotgun (WGS) entry which is preliminary data.</text>
</comment>
<dbReference type="AlphaFoldDB" id="A0A9X2SUM5"/>
<gene>
    <name evidence="2" type="ORF">M1B79_16460</name>
</gene>
<dbReference type="EMBL" id="JAMZED010000062">
    <property type="protein sequence ID" value="MCR6506208.1"/>
    <property type="molecule type" value="Genomic_DNA"/>
</dbReference>
<reference evidence="2" key="2">
    <citation type="submission" date="2022-04" db="EMBL/GenBank/DDBJ databases">
        <authorList>
            <person name="Fokt H."/>
            <person name="Baines J."/>
        </authorList>
    </citation>
    <scope>NUCLEOTIDE SEQUENCE</scope>
    <source>
        <strain evidence="2">KH365_2</strain>
    </source>
</reference>
<sequence length="333" mass="38973">MKKPYLFIGCSVVSIPLARAIANELQHEFNINVWYQGTFNLNHAPLEDLIAELDRTDFASFIFFPEDELKKKDIVKLSVRDNVLFEYGLFLGKLGRNRVSFCTKLGVEMHLPTDLLGIECGKFEYPCENIQSSMSYYCDAIRKQKEILGEEYLMHKSENEVKDNIDNTDKSDFYLANFGDKRSDVISKAKKRPDAERGNYDMYAINKYVDRYYYYHSDIFYKGETIESYQLALFPQLILCCLGDYRKRITELTDKYGTPINSNIDIYSFNNSNGNYIKNDDFIIGQEIMNGFKEFCYQFRYNRMIVTCVLSKLKNKTKTSIYSYSIATTYEKE</sequence>
<accession>A0A9X2SUM5</accession>
<dbReference type="RefSeq" id="WP_257932424.1">
    <property type="nucleotide sequence ID" value="NZ_JAMZED010000062.1"/>
</dbReference>
<protein>
    <submittedName>
        <fullName evidence="2">Nucleotide-binding protein</fullName>
    </submittedName>
</protein>